<evidence type="ECO:0000313" key="10">
    <source>
        <dbReference type="EMBL" id="KZT59961.1"/>
    </source>
</evidence>
<dbReference type="AlphaFoldDB" id="A0A165HZX0"/>
<dbReference type="GO" id="GO:0000977">
    <property type="term" value="F:RNA polymerase II transcription regulatory region sequence-specific DNA binding"/>
    <property type="evidence" value="ECO:0007669"/>
    <property type="project" value="TreeGrafter"/>
</dbReference>
<sequence>KRKKVGHACLYCRRSHMTCDEGAPCQRCIKREIGHLCHDDPKVPPNGKHSQSDTPPAQPVPTSTTSTTSTSGPSLFPSAPADLAGGMAMTQQQQQRESFCEWVDFLETLDDRTFFNSTPTLPSLTPGMGPQATTTPLDSTRPTASPSRTQSQTDLATYASNQNQNQDKKNETITAIPGATKDERYLLTAADQEPGTRDERLARVIRAKYEAGLLRPFNYVVGYQRLTRWMEKHVSPESKSAVQQALSSFRPAFRAIAQGLRDIDLVFIEEAFERLLLDYDRVFSVMGVPACLWRRTGEIYKGNKEFADLVGLPHELLREGRLCIYELMAEESSKYGQIAFDLAQKAVLTTCVLRYKPNLSTTSGASSRPPTAINKRKRDRDRERERLAREEQMPEQERFINCCFSFTIRRDLYGIPVMVVGNFLKC</sequence>
<gene>
    <name evidence="10" type="ORF">CALCODRAFT_408223</name>
</gene>
<dbReference type="Pfam" id="PF00172">
    <property type="entry name" value="Zn_clus"/>
    <property type="match status" value="1"/>
</dbReference>
<dbReference type="SUPFAM" id="SSF57701">
    <property type="entry name" value="Zn2/Cys6 DNA-binding domain"/>
    <property type="match status" value="1"/>
</dbReference>
<dbReference type="CDD" id="cd00067">
    <property type="entry name" value="GAL4"/>
    <property type="match status" value="1"/>
</dbReference>
<feature type="compositionally biased region" description="Basic and acidic residues" evidence="8">
    <location>
        <begin position="380"/>
        <end position="391"/>
    </location>
</feature>
<evidence type="ECO:0000259" key="9">
    <source>
        <dbReference type="PROSITE" id="PS50048"/>
    </source>
</evidence>
<evidence type="ECO:0000256" key="4">
    <source>
        <dbReference type="ARBA" id="ARBA00023015"/>
    </source>
</evidence>
<dbReference type="GO" id="GO:0008270">
    <property type="term" value="F:zinc ion binding"/>
    <property type="evidence" value="ECO:0007669"/>
    <property type="project" value="InterPro"/>
</dbReference>
<feature type="compositionally biased region" description="Low complexity" evidence="8">
    <location>
        <begin position="60"/>
        <end position="78"/>
    </location>
</feature>
<keyword evidence="6" id="KW-0804">Transcription</keyword>
<evidence type="ECO:0000256" key="5">
    <source>
        <dbReference type="ARBA" id="ARBA00023125"/>
    </source>
</evidence>
<dbReference type="PROSITE" id="PS50048">
    <property type="entry name" value="ZN2_CY6_FUNGAL_2"/>
    <property type="match status" value="1"/>
</dbReference>
<dbReference type="InterPro" id="IPR036864">
    <property type="entry name" value="Zn2-C6_fun-type_DNA-bd_sf"/>
</dbReference>
<keyword evidence="3" id="KW-0862">Zinc</keyword>
<dbReference type="Pfam" id="PF24990">
    <property type="entry name" value="PAS_13"/>
    <property type="match status" value="1"/>
</dbReference>
<dbReference type="InterPro" id="IPR053045">
    <property type="entry name" value="Zinc_cluster_trans_reg"/>
</dbReference>
<keyword evidence="2" id="KW-0479">Metal-binding</keyword>
<keyword evidence="11" id="KW-1185">Reference proteome</keyword>
<feature type="non-terminal residue" evidence="10">
    <location>
        <position position="426"/>
    </location>
</feature>
<dbReference type="GO" id="GO:0005634">
    <property type="term" value="C:nucleus"/>
    <property type="evidence" value="ECO:0007669"/>
    <property type="project" value="UniProtKB-SubCell"/>
</dbReference>
<dbReference type="InParanoid" id="A0A165HZX0"/>
<evidence type="ECO:0000256" key="3">
    <source>
        <dbReference type="ARBA" id="ARBA00022833"/>
    </source>
</evidence>
<evidence type="ECO:0000256" key="8">
    <source>
        <dbReference type="SAM" id="MobiDB-lite"/>
    </source>
</evidence>
<dbReference type="PANTHER" id="PTHR31986:SF7">
    <property type="entry name" value="REGULATOR OF DRUG SENSITIVITY 2"/>
    <property type="match status" value="1"/>
</dbReference>
<dbReference type="OrthoDB" id="65716at2759"/>
<name>A0A165HZX0_9BASI</name>
<feature type="region of interest" description="Disordered" evidence="8">
    <location>
        <begin position="39"/>
        <end position="92"/>
    </location>
</feature>
<evidence type="ECO:0000256" key="2">
    <source>
        <dbReference type="ARBA" id="ARBA00022723"/>
    </source>
</evidence>
<evidence type="ECO:0000313" key="11">
    <source>
        <dbReference type="Proteomes" id="UP000076842"/>
    </source>
</evidence>
<dbReference type="Proteomes" id="UP000076842">
    <property type="component" value="Unassembled WGS sequence"/>
</dbReference>
<evidence type="ECO:0000256" key="7">
    <source>
        <dbReference type="ARBA" id="ARBA00023242"/>
    </source>
</evidence>
<protein>
    <recommendedName>
        <fullName evidence="9">Zn(2)-C6 fungal-type domain-containing protein</fullName>
    </recommendedName>
</protein>
<feature type="region of interest" description="Disordered" evidence="8">
    <location>
        <begin position="117"/>
        <end position="152"/>
    </location>
</feature>
<evidence type="ECO:0000256" key="1">
    <source>
        <dbReference type="ARBA" id="ARBA00004123"/>
    </source>
</evidence>
<dbReference type="EMBL" id="KV423935">
    <property type="protein sequence ID" value="KZT59961.1"/>
    <property type="molecule type" value="Genomic_DNA"/>
</dbReference>
<dbReference type="Gene3D" id="4.10.240.10">
    <property type="entry name" value="Zn(2)-C6 fungal-type DNA-binding domain"/>
    <property type="match status" value="1"/>
</dbReference>
<proteinExistence type="predicted"/>
<dbReference type="PROSITE" id="PS00463">
    <property type="entry name" value="ZN2_CY6_FUNGAL_1"/>
    <property type="match status" value="1"/>
</dbReference>
<reference evidence="10 11" key="1">
    <citation type="journal article" date="2016" name="Mol. Biol. Evol.">
        <title>Comparative Genomics of Early-Diverging Mushroom-Forming Fungi Provides Insights into the Origins of Lignocellulose Decay Capabilities.</title>
        <authorList>
            <person name="Nagy L.G."/>
            <person name="Riley R."/>
            <person name="Tritt A."/>
            <person name="Adam C."/>
            <person name="Daum C."/>
            <person name="Floudas D."/>
            <person name="Sun H."/>
            <person name="Yadav J.S."/>
            <person name="Pangilinan J."/>
            <person name="Larsson K.H."/>
            <person name="Matsuura K."/>
            <person name="Barry K."/>
            <person name="Labutti K."/>
            <person name="Kuo R."/>
            <person name="Ohm R.A."/>
            <person name="Bhattacharya S.S."/>
            <person name="Shirouzu T."/>
            <person name="Yoshinaga Y."/>
            <person name="Martin F.M."/>
            <person name="Grigoriev I.V."/>
            <person name="Hibbett D.S."/>
        </authorList>
    </citation>
    <scope>NUCLEOTIDE SEQUENCE [LARGE SCALE GENOMIC DNA]</scope>
    <source>
        <strain evidence="10 11">HHB12733</strain>
    </source>
</reference>
<dbReference type="GO" id="GO:0000981">
    <property type="term" value="F:DNA-binding transcription factor activity, RNA polymerase II-specific"/>
    <property type="evidence" value="ECO:0007669"/>
    <property type="project" value="InterPro"/>
</dbReference>
<dbReference type="InterPro" id="IPR001138">
    <property type="entry name" value="Zn2Cys6_DnaBD"/>
</dbReference>
<dbReference type="PANTHER" id="PTHR31986">
    <property type="entry name" value="REGULATOR OF DRUG SENSITIVITY 2"/>
    <property type="match status" value="1"/>
</dbReference>
<dbReference type="FunFam" id="4.10.240.10:FF:000002">
    <property type="entry name" value="Zn cluster transcription factor Rds2"/>
    <property type="match status" value="1"/>
</dbReference>
<keyword evidence="5" id="KW-0238">DNA-binding</keyword>
<accession>A0A165HZX0</accession>
<dbReference type="SMART" id="SM00066">
    <property type="entry name" value="GAL4"/>
    <property type="match status" value="1"/>
</dbReference>
<dbReference type="InterPro" id="IPR056751">
    <property type="entry name" value="PAS_13"/>
</dbReference>
<keyword evidence="4" id="KW-0805">Transcription regulation</keyword>
<organism evidence="10 11">
    <name type="scientific">Calocera cornea HHB12733</name>
    <dbReference type="NCBI Taxonomy" id="1353952"/>
    <lineage>
        <taxon>Eukaryota</taxon>
        <taxon>Fungi</taxon>
        <taxon>Dikarya</taxon>
        <taxon>Basidiomycota</taxon>
        <taxon>Agaricomycotina</taxon>
        <taxon>Dacrymycetes</taxon>
        <taxon>Dacrymycetales</taxon>
        <taxon>Dacrymycetaceae</taxon>
        <taxon>Calocera</taxon>
    </lineage>
</organism>
<dbReference type="STRING" id="1353952.A0A165HZX0"/>
<keyword evidence="7" id="KW-0539">Nucleus</keyword>
<feature type="compositionally biased region" description="Polar residues" evidence="8">
    <location>
        <begin position="131"/>
        <end position="152"/>
    </location>
</feature>
<feature type="domain" description="Zn(2)-C6 fungal-type" evidence="9">
    <location>
        <begin position="8"/>
        <end position="37"/>
    </location>
</feature>
<feature type="region of interest" description="Disordered" evidence="8">
    <location>
        <begin position="361"/>
        <end position="391"/>
    </location>
</feature>
<evidence type="ECO:0000256" key="6">
    <source>
        <dbReference type="ARBA" id="ARBA00023163"/>
    </source>
</evidence>
<comment type="subcellular location">
    <subcellularLocation>
        <location evidence="1">Nucleus</location>
    </subcellularLocation>
</comment>
<feature type="non-terminal residue" evidence="10">
    <location>
        <position position="1"/>
    </location>
</feature>